<proteinExistence type="predicted"/>
<sequence length="93" mass="10426">MNLRPTDLLCRYAGDRFIALLPNLTSSQLGSVIHQLEQAIASYSIKPTSSVAATYLSFSYSHCSTKEFESAQSAFELLNNRMVQQKHDRTRVA</sequence>
<dbReference type="SUPFAM" id="SSF55073">
    <property type="entry name" value="Nucleotide cyclase"/>
    <property type="match status" value="1"/>
</dbReference>
<evidence type="ECO:0000313" key="3">
    <source>
        <dbReference type="Proteomes" id="UP001528411"/>
    </source>
</evidence>
<dbReference type="InterPro" id="IPR043128">
    <property type="entry name" value="Rev_trsase/Diguanyl_cyclase"/>
</dbReference>
<dbReference type="Pfam" id="PF00990">
    <property type="entry name" value="GGDEF"/>
    <property type="match status" value="1"/>
</dbReference>
<dbReference type="RefSeq" id="WP_272181616.1">
    <property type="nucleotide sequence ID" value="NZ_JAQOMS010000002.1"/>
</dbReference>
<dbReference type="PROSITE" id="PS50887">
    <property type="entry name" value="GGDEF"/>
    <property type="match status" value="1"/>
</dbReference>
<evidence type="ECO:0000259" key="1">
    <source>
        <dbReference type="PROSITE" id="PS50887"/>
    </source>
</evidence>
<dbReference type="InterPro" id="IPR029787">
    <property type="entry name" value="Nucleotide_cyclase"/>
</dbReference>
<feature type="domain" description="GGDEF" evidence="1">
    <location>
        <begin position="1"/>
        <end position="93"/>
    </location>
</feature>
<accession>A0ABT5FFT2</accession>
<dbReference type="Gene3D" id="3.30.70.270">
    <property type="match status" value="1"/>
</dbReference>
<comment type="caution">
    <text evidence="2">The sequence shown here is derived from an EMBL/GenBank/DDBJ whole genome shotgun (WGS) entry which is preliminary data.</text>
</comment>
<reference evidence="2 3" key="1">
    <citation type="submission" date="2023-01" db="EMBL/GenBank/DDBJ databases">
        <title>Psychrosphaera sp. nov., isolated from marine algae.</title>
        <authorList>
            <person name="Bayburt H."/>
            <person name="Choi B.J."/>
            <person name="Kim J.M."/>
            <person name="Choi D.G."/>
            <person name="Jeon C.O."/>
        </authorList>
    </citation>
    <scope>NUCLEOTIDE SEQUENCE [LARGE SCALE GENOMIC DNA]</scope>
    <source>
        <strain evidence="2 3">G1-22</strain>
    </source>
</reference>
<organism evidence="2 3">
    <name type="scientific">Psychrosphaera algicola</name>
    <dbReference type="NCBI Taxonomy" id="3023714"/>
    <lineage>
        <taxon>Bacteria</taxon>
        <taxon>Pseudomonadati</taxon>
        <taxon>Pseudomonadota</taxon>
        <taxon>Gammaproteobacteria</taxon>
        <taxon>Alteromonadales</taxon>
        <taxon>Pseudoalteromonadaceae</taxon>
        <taxon>Psychrosphaera</taxon>
    </lineage>
</organism>
<dbReference type="GO" id="GO:0052621">
    <property type="term" value="F:diguanylate cyclase activity"/>
    <property type="evidence" value="ECO:0007669"/>
    <property type="project" value="UniProtKB-EC"/>
</dbReference>
<protein>
    <submittedName>
        <fullName evidence="2">Diguanylate cyclase</fullName>
        <ecNumber evidence="2">2.7.7.65</ecNumber>
    </submittedName>
</protein>
<keyword evidence="3" id="KW-1185">Reference proteome</keyword>
<dbReference type="EMBL" id="JAQOMS010000002">
    <property type="protein sequence ID" value="MDC2890410.1"/>
    <property type="molecule type" value="Genomic_DNA"/>
</dbReference>
<dbReference type="Proteomes" id="UP001528411">
    <property type="component" value="Unassembled WGS sequence"/>
</dbReference>
<dbReference type="InterPro" id="IPR000160">
    <property type="entry name" value="GGDEF_dom"/>
</dbReference>
<gene>
    <name evidence="2" type="ORF">PN838_18680</name>
</gene>
<keyword evidence="2" id="KW-0808">Transferase</keyword>
<dbReference type="EC" id="2.7.7.65" evidence="2"/>
<name>A0ABT5FFT2_9GAMM</name>
<keyword evidence="2" id="KW-0548">Nucleotidyltransferase</keyword>
<evidence type="ECO:0000313" key="2">
    <source>
        <dbReference type="EMBL" id="MDC2890410.1"/>
    </source>
</evidence>